<dbReference type="Pfam" id="PF00505">
    <property type="entry name" value="HMG_box"/>
    <property type="match status" value="1"/>
</dbReference>
<dbReference type="Gene3D" id="1.10.30.10">
    <property type="entry name" value="High mobility group box domain"/>
    <property type="match status" value="1"/>
</dbReference>
<evidence type="ECO:0000259" key="4">
    <source>
        <dbReference type="PROSITE" id="PS50118"/>
    </source>
</evidence>
<dbReference type="PROSITE" id="PS50118">
    <property type="entry name" value="HMG_BOX_2"/>
    <property type="match status" value="1"/>
</dbReference>
<dbReference type="InParanoid" id="A0A1V9X015"/>
<dbReference type="GO" id="GO:0001228">
    <property type="term" value="F:DNA-binding transcription activator activity, RNA polymerase II-specific"/>
    <property type="evidence" value="ECO:0007669"/>
    <property type="project" value="TreeGrafter"/>
</dbReference>
<dbReference type="EMBL" id="MNPL01031261">
    <property type="protein sequence ID" value="OQR66736.1"/>
    <property type="molecule type" value="Genomic_DNA"/>
</dbReference>
<protein>
    <recommendedName>
        <fullName evidence="4">HMG box domain-containing protein</fullName>
    </recommendedName>
</protein>
<dbReference type="GO" id="GO:0000978">
    <property type="term" value="F:RNA polymerase II cis-regulatory region sequence-specific DNA binding"/>
    <property type="evidence" value="ECO:0007669"/>
    <property type="project" value="TreeGrafter"/>
</dbReference>
<comment type="caution">
    <text evidence="5">The sequence shown here is derived from an EMBL/GenBank/DDBJ whole genome shotgun (WGS) entry which is preliminary data.</text>
</comment>
<dbReference type="OrthoDB" id="6247875at2759"/>
<dbReference type="Proteomes" id="UP000192247">
    <property type="component" value="Unassembled WGS sequence"/>
</dbReference>
<evidence type="ECO:0000313" key="6">
    <source>
        <dbReference type="Proteomes" id="UP000192247"/>
    </source>
</evidence>
<feature type="compositionally biased region" description="Polar residues" evidence="3">
    <location>
        <begin position="26"/>
        <end position="46"/>
    </location>
</feature>
<organism evidence="5 6">
    <name type="scientific">Tropilaelaps mercedesae</name>
    <dbReference type="NCBI Taxonomy" id="418985"/>
    <lineage>
        <taxon>Eukaryota</taxon>
        <taxon>Metazoa</taxon>
        <taxon>Ecdysozoa</taxon>
        <taxon>Arthropoda</taxon>
        <taxon>Chelicerata</taxon>
        <taxon>Arachnida</taxon>
        <taxon>Acari</taxon>
        <taxon>Parasitiformes</taxon>
        <taxon>Mesostigmata</taxon>
        <taxon>Gamasina</taxon>
        <taxon>Dermanyssoidea</taxon>
        <taxon>Laelapidae</taxon>
        <taxon>Tropilaelaps</taxon>
    </lineage>
</organism>
<dbReference type="PANTHER" id="PTHR10270:SF317">
    <property type="entry name" value="TRANSCRIPTION FACTOR SOX-15-RELATED"/>
    <property type="match status" value="1"/>
</dbReference>
<dbReference type="STRING" id="418985.A0A1V9X015"/>
<dbReference type="GO" id="GO:0005634">
    <property type="term" value="C:nucleus"/>
    <property type="evidence" value="ECO:0007669"/>
    <property type="project" value="UniProtKB-UniRule"/>
</dbReference>
<sequence length="214" mass="23241">MESYSADQAVDHDLLTMASQRMDPIQDTSSPGSRGADSPSSVSSFPQRPFDAWPPATLAGQTSVYTDSFGMPPTSQPPTGCAPPAELGFDKDHLSAQLQFPQQQQQQQQQLTLQQHMAAAVHQGALGAGGGIGGKRVAEARIRRPMNAFMVWAKVERKRLADENPDLHNADLSKMLARAFPPPSNEPGRGEASLNQIHLVDILFVRYLGGVWRV</sequence>
<keyword evidence="6" id="KW-1185">Reference proteome</keyword>
<keyword evidence="1 2" id="KW-0238">DNA-binding</keyword>
<dbReference type="InterPro" id="IPR009071">
    <property type="entry name" value="HMG_box_dom"/>
</dbReference>
<dbReference type="InterPro" id="IPR050140">
    <property type="entry name" value="SRY-related_HMG-box_TF-like"/>
</dbReference>
<evidence type="ECO:0000256" key="2">
    <source>
        <dbReference type="PROSITE-ProRule" id="PRU00267"/>
    </source>
</evidence>
<keyword evidence="2" id="KW-0539">Nucleus</keyword>
<feature type="DNA-binding region" description="HMG box" evidence="2">
    <location>
        <begin position="142"/>
        <end position="214"/>
    </location>
</feature>
<name>A0A1V9X015_9ACAR</name>
<dbReference type="InterPro" id="IPR036910">
    <property type="entry name" value="HMG_box_dom_sf"/>
</dbReference>
<proteinExistence type="predicted"/>
<gene>
    <name evidence="5" type="ORF">BIW11_02305</name>
</gene>
<evidence type="ECO:0000256" key="1">
    <source>
        <dbReference type="ARBA" id="ARBA00023125"/>
    </source>
</evidence>
<dbReference type="SUPFAM" id="SSF47095">
    <property type="entry name" value="HMG-box"/>
    <property type="match status" value="1"/>
</dbReference>
<evidence type="ECO:0000313" key="5">
    <source>
        <dbReference type="EMBL" id="OQR66736.1"/>
    </source>
</evidence>
<evidence type="ECO:0000256" key="3">
    <source>
        <dbReference type="SAM" id="MobiDB-lite"/>
    </source>
</evidence>
<feature type="domain" description="HMG box" evidence="4">
    <location>
        <begin position="142"/>
        <end position="214"/>
    </location>
</feature>
<dbReference type="AlphaFoldDB" id="A0A1V9X015"/>
<accession>A0A1V9X015</accession>
<dbReference type="PANTHER" id="PTHR10270">
    <property type="entry name" value="SOX TRANSCRIPTION FACTOR"/>
    <property type="match status" value="1"/>
</dbReference>
<feature type="region of interest" description="Disordered" evidence="3">
    <location>
        <begin position="1"/>
        <end position="88"/>
    </location>
</feature>
<dbReference type="GO" id="GO:0030154">
    <property type="term" value="P:cell differentiation"/>
    <property type="evidence" value="ECO:0007669"/>
    <property type="project" value="TreeGrafter"/>
</dbReference>
<reference evidence="5 6" key="1">
    <citation type="journal article" date="2017" name="Gigascience">
        <title>Draft genome of the honey bee ectoparasitic mite, Tropilaelaps mercedesae, is shaped by the parasitic life history.</title>
        <authorList>
            <person name="Dong X."/>
            <person name="Armstrong S.D."/>
            <person name="Xia D."/>
            <person name="Makepeace B.L."/>
            <person name="Darby A.C."/>
            <person name="Kadowaki T."/>
        </authorList>
    </citation>
    <scope>NUCLEOTIDE SEQUENCE [LARGE SCALE GENOMIC DNA]</scope>
    <source>
        <strain evidence="5">Wuxi-XJTLU</strain>
    </source>
</reference>